<dbReference type="GO" id="GO:0010436">
    <property type="term" value="F:carotenoid dioxygenase activity"/>
    <property type="evidence" value="ECO:0007669"/>
    <property type="project" value="TreeGrafter"/>
</dbReference>
<feature type="binding site" evidence="5">
    <location>
        <position position="173"/>
    </location>
    <ligand>
        <name>Fe cation</name>
        <dbReference type="ChEBI" id="CHEBI:24875"/>
        <note>catalytic</note>
    </ligand>
</feature>
<evidence type="ECO:0000313" key="8">
    <source>
        <dbReference type="Proteomes" id="UP000253772"/>
    </source>
</evidence>
<evidence type="ECO:0000256" key="5">
    <source>
        <dbReference type="PIRSR" id="PIRSR604294-1"/>
    </source>
</evidence>
<evidence type="ECO:0000256" key="2">
    <source>
        <dbReference type="ARBA" id="ARBA00022723"/>
    </source>
</evidence>
<evidence type="ECO:0000256" key="6">
    <source>
        <dbReference type="SAM" id="MobiDB-lite"/>
    </source>
</evidence>
<dbReference type="GO" id="GO:0046872">
    <property type="term" value="F:metal ion binding"/>
    <property type="evidence" value="ECO:0007669"/>
    <property type="project" value="UniProtKB-KW"/>
</dbReference>
<keyword evidence="4 5" id="KW-0408">Iron</keyword>
<reference evidence="7 8" key="1">
    <citation type="submission" date="2019-03" db="EMBL/GenBank/DDBJ databases">
        <title>Comparative insights into the high quality Complete genome sequence of highly metal resistant Cupriavidus metallidurans strain BS1 isolated from a gold-copper mine.</title>
        <authorList>
            <person name="Mazhar H.S."/>
            <person name="Rensing C."/>
        </authorList>
    </citation>
    <scope>NUCLEOTIDE SEQUENCE [LARGE SCALE GENOMIC DNA]</scope>
    <source>
        <strain evidence="7 8">BS1</strain>
    </source>
</reference>
<gene>
    <name evidence="7" type="ORF">DDF84_030765</name>
</gene>
<name>A0A482IZP1_9BURK</name>
<feature type="region of interest" description="Disordered" evidence="6">
    <location>
        <begin position="1"/>
        <end position="20"/>
    </location>
</feature>
<dbReference type="Pfam" id="PF03055">
    <property type="entry name" value="RPE65"/>
    <property type="match status" value="1"/>
</dbReference>
<dbReference type="EMBL" id="CP037901">
    <property type="protein sequence ID" value="QBP13921.1"/>
    <property type="molecule type" value="Genomic_DNA"/>
</dbReference>
<proteinExistence type="inferred from homology"/>
<dbReference type="InterPro" id="IPR004294">
    <property type="entry name" value="Carotenoid_Oase"/>
</dbReference>
<organism evidence="7 8">
    <name type="scientific">Cupriavidus metallidurans</name>
    <dbReference type="NCBI Taxonomy" id="119219"/>
    <lineage>
        <taxon>Bacteria</taxon>
        <taxon>Pseudomonadati</taxon>
        <taxon>Pseudomonadota</taxon>
        <taxon>Betaproteobacteria</taxon>
        <taxon>Burkholderiales</taxon>
        <taxon>Burkholderiaceae</taxon>
        <taxon>Cupriavidus</taxon>
    </lineage>
</organism>
<evidence type="ECO:0000256" key="1">
    <source>
        <dbReference type="ARBA" id="ARBA00006787"/>
    </source>
</evidence>
<evidence type="ECO:0000313" key="7">
    <source>
        <dbReference type="EMBL" id="QBP13921.1"/>
    </source>
</evidence>
<dbReference type="OrthoDB" id="6636843at2"/>
<dbReference type="PANTHER" id="PTHR10543:SF89">
    <property type="entry name" value="CAROTENOID 9,10(9',10')-CLEAVAGE DIOXYGENASE 1"/>
    <property type="match status" value="1"/>
</dbReference>
<evidence type="ECO:0000256" key="3">
    <source>
        <dbReference type="ARBA" id="ARBA00023002"/>
    </source>
</evidence>
<dbReference type="Proteomes" id="UP000253772">
    <property type="component" value="Chromosome c2"/>
</dbReference>
<dbReference type="GO" id="GO:0016121">
    <property type="term" value="P:carotene catabolic process"/>
    <property type="evidence" value="ECO:0007669"/>
    <property type="project" value="TreeGrafter"/>
</dbReference>
<sequence length="482" mass="52518">MEDSLSEVEGAAGDVGDVGEVDNFAPVTQEVDASDLSVRGVLPAGLQGTLYRIGPNPRFPQPEAHWFGGDGMVHVFAIDDGRVSYRNRWVRTPKWRDEDRAGRPLFRAFAGKLPDAPEWSGSDGGVANTNIIWHGGALLALEEAHLPTAVTPRAIDTLGYMEYGPLKGPFTAHPKTDPRTGELLFFGYNADGKLTPGVQVGAIDAQGRLTHYARLQAPYPSMIHDFMATPGHLLIPVLPLTGSLARVERGGPGYAWEPEKPAMIGILPRGGGADDVRWFEGPACYVFHVMNAWEEGEGGQRILADVMVYDEPPLFPHADGSPGDPARQQAYLTRWTFDLASDIRRFTAERLDDTAGEFPRIDDRVSGFRYRHGWFAASHPEYGEGALNGIMHLDMQDGTRDAYWLPRGDITSEPVFAPRGGAHGGAPGGEGDGWLLAVVWRAAAQCSELLVFDARHVARGPLATVELPQRVPFGFHGNWVAE</sequence>
<feature type="binding site" evidence="5">
    <location>
        <position position="476"/>
    </location>
    <ligand>
        <name>Fe cation</name>
        <dbReference type="ChEBI" id="CHEBI:24875"/>
        <note>catalytic</note>
    </ligand>
</feature>
<evidence type="ECO:0000256" key="4">
    <source>
        <dbReference type="ARBA" id="ARBA00023004"/>
    </source>
</evidence>
<dbReference type="PANTHER" id="PTHR10543">
    <property type="entry name" value="BETA-CAROTENE DIOXYGENASE"/>
    <property type="match status" value="1"/>
</dbReference>
<protein>
    <submittedName>
        <fullName evidence="7">Carotenoid oxygenase family protein</fullName>
    </submittedName>
</protein>
<keyword evidence="3" id="KW-0560">Oxidoreductase</keyword>
<dbReference type="AlphaFoldDB" id="A0A482IZP1"/>
<keyword evidence="2 5" id="KW-0479">Metal-binding</keyword>
<dbReference type="RefSeq" id="WP_082019913.1">
    <property type="nucleotide sequence ID" value="NZ_CP037901.1"/>
</dbReference>
<comment type="similarity">
    <text evidence="1">Belongs to the carotenoid oxygenase family.</text>
</comment>
<feature type="binding site" evidence="5">
    <location>
        <position position="288"/>
    </location>
    <ligand>
        <name>Fe cation</name>
        <dbReference type="ChEBI" id="CHEBI:24875"/>
        <note>catalytic</note>
    </ligand>
</feature>
<feature type="binding site" evidence="5">
    <location>
        <position position="224"/>
    </location>
    <ligand>
        <name>Fe cation</name>
        <dbReference type="ChEBI" id="CHEBI:24875"/>
        <note>catalytic</note>
    </ligand>
</feature>
<comment type="cofactor">
    <cofactor evidence="5">
        <name>Fe(2+)</name>
        <dbReference type="ChEBI" id="CHEBI:29033"/>
    </cofactor>
    <text evidence="5">Binds 1 Fe(2+) ion per subunit.</text>
</comment>
<accession>A0A482IZP1</accession>